<keyword evidence="3" id="KW-1185">Reference proteome</keyword>
<dbReference type="EMBL" id="BGZK01001740">
    <property type="protein sequence ID" value="GBP85486.1"/>
    <property type="molecule type" value="Genomic_DNA"/>
</dbReference>
<organism evidence="2 3">
    <name type="scientific">Eumeta variegata</name>
    <name type="common">Bagworm moth</name>
    <name type="synonym">Eumeta japonica</name>
    <dbReference type="NCBI Taxonomy" id="151549"/>
    <lineage>
        <taxon>Eukaryota</taxon>
        <taxon>Metazoa</taxon>
        <taxon>Ecdysozoa</taxon>
        <taxon>Arthropoda</taxon>
        <taxon>Hexapoda</taxon>
        <taxon>Insecta</taxon>
        <taxon>Pterygota</taxon>
        <taxon>Neoptera</taxon>
        <taxon>Endopterygota</taxon>
        <taxon>Lepidoptera</taxon>
        <taxon>Glossata</taxon>
        <taxon>Ditrysia</taxon>
        <taxon>Tineoidea</taxon>
        <taxon>Psychidae</taxon>
        <taxon>Oiketicinae</taxon>
        <taxon>Eumeta</taxon>
    </lineage>
</organism>
<dbReference type="Proteomes" id="UP000299102">
    <property type="component" value="Unassembled WGS sequence"/>
</dbReference>
<proteinExistence type="predicted"/>
<name>A0A4C1ZA83_EUMVA</name>
<evidence type="ECO:0000313" key="2">
    <source>
        <dbReference type="EMBL" id="GBP85486.1"/>
    </source>
</evidence>
<reference evidence="2 3" key="1">
    <citation type="journal article" date="2019" name="Commun. Biol.">
        <title>The bagworm genome reveals a unique fibroin gene that provides high tensile strength.</title>
        <authorList>
            <person name="Kono N."/>
            <person name="Nakamura H."/>
            <person name="Ohtoshi R."/>
            <person name="Tomita M."/>
            <person name="Numata K."/>
            <person name="Arakawa K."/>
        </authorList>
    </citation>
    <scope>NUCLEOTIDE SEQUENCE [LARGE SCALE GENOMIC DNA]</scope>
</reference>
<dbReference type="AlphaFoldDB" id="A0A4C1ZA83"/>
<comment type="caution">
    <text evidence="2">The sequence shown here is derived from an EMBL/GenBank/DDBJ whole genome shotgun (WGS) entry which is preliminary data.</text>
</comment>
<feature type="compositionally biased region" description="Low complexity" evidence="1">
    <location>
        <begin position="20"/>
        <end position="34"/>
    </location>
</feature>
<feature type="region of interest" description="Disordered" evidence="1">
    <location>
        <begin position="1"/>
        <end position="34"/>
    </location>
</feature>
<evidence type="ECO:0000313" key="3">
    <source>
        <dbReference type="Proteomes" id="UP000299102"/>
    </source>
</evidence>
<gene>
    <name evidence="2" type="ORF">EVAR_59694_1</name>
</gene>
<sequence>MGFSEKETTESRPPRPYPPQVSTTPAPAPPTAATTFVPTVATMPANTTPRPVILNRSLVLGLDSGHRHGFEFRYCSQIQLIPYRDKR</sequence>
<accession>A0A4C1ZA83</accession>
<evidence type="ECO:0000256" key="1">
    <source>
        <dbReference type="SAM" id="MobiDB-lite"/>
    </source>
</evidence>
<feature type="compositionally biased region" description="Basic and acidic residues" evidence="1">
    <location>
        <begin position="1"/>
        <end position="13"/>
    </location>
</feature>
<protein>
    <submittedName>
        <fullName evidence="2">Uncharacterized protein</fullName>
    </submittedName>
</protein>